<evidence type="ECO:0000259" key="5">
    <source>
        <dbReference type="Pfam" id="PF00724"/>
    </source>
</evidence>
<dbReference type="NCBIfam" id="NF007899">
    <property type="entry name" value="PRK10605.1"/>
    <property type="match status" value="1"/>
</dbReference>
<feature type="region of interest" description="Disordered" evidence="4">
    <location>
        <begin position="338"/>
        <end position="365"/>
    </location>
</feature>
<keyword evidence="7" id="KW-1185">Reference proteome</keyword>
<dbReference type="CDD" id="cd02933">
    <property type="entry name" value="OYE_like_FMN"/>
    <property type="match status" value="1"/>
</dbReference>
<dbReference type="Pfam" id="PF00724">
    <property type="entry name" value="Oxidored_FMN"/>
    <property type="match status" value="1"/>
</dbReference>
<comment type="similarity">
    <text evidence="2">Belongs to the NADH:flavin oxidoreductase/NADH oxidase family.</text>
</comment>
<evidence type="ECO:0000256" key="4">
    <source>
        <dbReference type="SAM" id="MobiDB-lite"/>
    </source>
</evidence>
<dbReference type="KEGG" id="dpd:Deipe_1298"/>
<organism evidence="6 7">
    <name type="scientific">Deinococcus peraridilitoris (strain DSM 19664 / LMG 22246 / CIP 109416 / KR-200)</name>
    <dbReference type="NCBI Taxonomy" id="937777"/>
    <lineage>
        <taxon>Bacteria</taxon>
        <taxon>Thermotogati</taxon>
        <taxon>Deinococcota</taxon>
        <taxon>Deinococci</taxon>
        <taxon>Deinococcales</taxon>
        <taxon>Deinococcaceae</taxon>
        <taxon>Deinococcus</taxon>
    </lineage>
</organism>
<dbReference type="eggNOG" id="COG1902">
    <property type="taxonomic scope" value="Bacteria"/>
</dbReference>
<reference evidence="7" key="1">
    <citation type="submission" date="2012-03" db="EMBL/GenBank/DDBJ databases">
        <title>Complete sequence of chromosome of Deinococcus peraridilitoris DSM 19664.</title>
        <authorList>
            <person name="Lucas S."/>
            <person name="Copeland A."/>
            <person name="Lapidus A."/>
            <person name="Glavina del Rio T."/>
            <person name="Dalin E."/>
            <person name="Tice H."/>
            <person name="Bruce D."/>
            <person name="Goodwin L."/>
            <person name="Pitluck S."/>
            <person name="Peters L."/>
            <person name="Mikhailova N."/>
            <person name="Lu M."/>
            <person name="Kyrpides N."/>
            <person name="Mavromatis K."/>
            <person name="Ivanova N."/>
            <person name="Brettin T."/>
            <person name="Detter J.C."/>
            <person name="Han C."/>
            <person name="Larimer F."/>
            <person name="Land M."/>
            <person name="Hauser L."/>
            <person name="Markowitz V."/>
            <person name="Cheng J.-F."/>
            <person name="Hugenholtz P."/>
            <person name="Woyke T."/>
            <person name="Wu D."/>
            <person name="Pukall R."/>
            <person name="Steenblock K."/>
            <person name="Brambilla E."/>
            <person name="Klenk H.-P."/>
            <person name="Eisen J.A."/>
        </authorList>
    </citation>
    <scope>NUCLEOTIDE SEQUENCE [LARGE SCALE GENOMIC DNA]</scope>
    <source>
        <strain evidence="7">DSM 19664 / LMG 22246 / CIP 109416 / KR-200</strain>
    </source>
</reference>
<dbReference type="GO" id="GO:0016628">
    <property type="term" value="F:oxidoreductase activity, acting on the CH-CH group of donors, NAD or NADP as acceptor"/>
    <property type="evidence" value="ECO:0007669"/>
    <property type="project" value="UniProtKB-ARBA"/>
</dbReference>
<evidence type="ECO:0000256" key="2">
    <source>
        <dbReference type="ARBA" id="ARBA00005979"/>
    </source>
</evidence>
<dbReference type="Proteomes" id="UP000010467">
    <property type="component" value="Chromosome"/>
</dbReference>
<accession>K9ZYW9</accession>
<dbReference type="OrthoDB" id="9772736at2"/>
<proteinExistence type="inferred from homology"/>
<dbReference type="PATRIC" id="fig|937777.3.peg.1301"/>
<dbReference type="RefSeq" id="WP_015235156.1">
    <property type="nucleotide sequence ID" value="NC_019793.1"/>
</dbReference>
<dbReference type="InterPro" id="IPR013785">
    <property type="entry name" value="Aldolase_TIM"/>
</dbReference>
<dbReference type="PANTHER" id="PTHR22893:SF91">
    <property type="entry name" value="NADPH DEHYDROGENASE 2-RELATED"/>
    <property type="match status" value="1"/>
</dbReference>
<dbReference type="InterPro" id="IPR001155">
    <property type="entry name" value="OxRdtase_FMN_N"/>
</dbReference>
<dbReference type="EMBL" id="CP003382">
    <property type="protein sequence ID" value="AFZ66848.1"/>
    <property type="molecule type" value="Genomic_DNA"/>
</dbReference>
<name>K9ZYW9_DEIPD</name>
<sequence>MKLLEPAQLGTLTLPNRVVMAPMTRSRAPGTVPTPLMAEYYAQRATAGLIITEATQVSPSAQGYPDTPGLHTREQIEAWRAVTDAVHAAGGRIFAQLWHVGRISHSSYQNGQAPIAPSAVRPVGQLYTHGGLVDFETPRALETAEIAGLIEDFRQAAKNALQAGFDGVEIHGANGYLLDQFLESGTNQRSDQYGGSVENRARLLLEVTEAVSGAIGADRVGLRLSPGGTFNDMSDADPAETFSYVARALNSFGLAYLHVVETSQSNAPQGMRGHSPTALLREHFQGTLITAGGYERDSAERALKAGQADLVAFARAYIANPDLVERFRRGAPIAEPEAQTMYGGGEQGYTSYPTLEAQKATGTGI</sequence>
<dbReference type="FunFam" id="3.20.20.70:FF:000059">
    <property type="entry name" value="N-ethylmaleimide reductase, FMN-linked"/>
    <property type="match status" value="1"/>
</dbReference>
<dbReference type="GO" id="GO:0005829">
    <property type="term" value="C:cytosol"/>
    <property type="evidence" value="ECO:0007669"/>
    <property type="project" value="UniProtKB-ARBA"/>
</dbReference>
<feature type="domain" description="NADH:flavin oxidoreductase/NADH oxidase N-terminal" evidence="5">
    <location>
        <begin position="2"/>
        <end position="330"/>
    </location>
</feature>
<evidence type="ECO:0000256" key="3">
    <source>
        <dbReference type="ARBA" id="ARBA00023002"/>
    </source>
</evidence>
<evidence type="ECO:0000256" key="1">
    <source>
        <dbReference type="ARBA" id="ARBA00001917"/>
    </source>
</evidence>
<dbReference type="SUPFAM" id="SSF51395">
    <property type="entry name" value="FMN-linked oxidoreductases"/>
    <property type="match status" value="1"/>
</dbReference>
<protein>
    <submittedName>
        <fullName evidence="6">NADH:flavin oxidoreductase</fullName>
    </submittedName>
</protein>
<dbReference type="AlphaFoldDB" id="K9ZYW9"/>
<dbReference type="GO" id="GO:0010181">
    <property type="term" value="F:FMN binding"/>
    <property type="evidence" value="ECO:0007669"/>
    <property type="project" value="InterPro"/>
</dbReference>
<evidence type="ECO:0000313" key="6">
    <source>
        <dbReference type="EMBL" id="AFZ66848.1"/>
    </source>
</evidence>
<dbReference type="InterPro" id="IPR045247">
    <property type="entry name" value="Oye-like"/>
</dbReference>
<dbReference type="PANTHER" id="PTHR22893">
    <property type="entry name" value="NADH OXIDOREDUCTASE-RELATED"/>
    <property type="match status" value="1"/>
</dbReference>
<gene>
    <name evidence="6" type="ordered locus">Deipe_1298</name>
</gene>
<dbReference type="HOGENOM" id="CLU_012153_0_0_0"/>
<dbReference type="STRING" id="937777.Deipe_1298"/>
<evidence type="ECO:0000313" key="7">
    <source>
        <dbReference type="Proteomes" id="UP000010467"/>
    </source>
</evidence>
<comment type="cofactor">
    <cofactor evidence="1">
        <name>FMN</name>
        <dbReference type="ChEBI" id="CHEBI:58210"/>
    </cofactor>
</comment>
<keyword evidence="3" id="KW-0560">Oxidoreductase</keyword>
<dbReference type="Gene3D" id="3.20.20.70">
    <property type="entry name" value="Aldolase class I"/>
    <property type="match status" value="1"/>
</dbReference>